<evidence type="ECO:0000313" key="2">
    <source>
        <dbReference type="Proteomes" id="UP000007993"/>
    </source>
</evidence>
<accession>K5EDW2</accession>
<dbReference type="EMBL" id="AMCW01000017">
    <property type="protein sequence ID" value="EKK04081.1"/>
    <property type="molecule type" value="Genomic_DNA"/>
</dbReference>
<sequence length="84" mass="9949">MASSFLESVPLEWETTMSQRDDGDEWQCVCERDWTPTYADLVLDTHRLWSLALTIHPRLWAYTGMHHETGDLFWYVAPPMLEFD</sequence>
<organism evidence="1 2">
    <name type="scientific">Rhodopirellula baltica SH28</name>
    <dbReference type="NCBI Taxonomy" id="993517"/>
    <lineage>
        <taxon>Bacteria</taxon>
        <taxon>Pseudomonadati</taxon>
        <taxon>Planctomycetota</taxon>
        <taxon>Planctomycetia</taxon>
        <taxon>Pirellulales</taxon>
        <taxon>Pirellulaceae</taxon>
        <taxon>Rhodopirellula</taxon>
    </lineage>
</organism>
<evidence type="ECO:0000313" key="1">
    <source>
        <dbReference type="EMBL" id="EKK04081.1"/>
    </source>
</evidence>
<dbReference type="AlphaFoldDB" id="K5EDW2"/>
<reference evidence="1 2" key="1">
    <citation type="journal article" date="2013" name="Mar. Genomics">
        <title>Expression of sulfatases in Rhodopirellula baltica and the diversity of sulfatases in the genus Rhodopirellula.</title>
        <authorList>
            <person name="Wegner C.E."/>
            <person name="Richter-Heitmann T."/>
            <person name="Klindworth A."/>
            <person name="Klockow C."/>
            <person name="Richter M."/>
            <person name="Achstetter T."/>
            <person name="Glockner F.O."/>
            <person name="Harder J."/>
        </authorList>
    </citation>
    <scope>NUCLEOTIDE SEQUENCE [LARGE SCALE GENOMIC DNA]</scope>
    <source>
        <strain evidence="1 2">SH28</strain>
    </source>
</reference>
<gene>
    <name evidence="1" type="ORF">RBSH_00592</name>
</gene>
<protein>
    <submittedName>
        <fullName evidence="1">Uncharacterized protein</fullName>
    </submittedName>
</protein>
<dbReference type="PATRIC" id="fig|993517.3.peg.650"/>
<dbReference type="Proteomes" id="UP000007993">
    <property type="component" value="Unassembled WGS sequence"/>
</dbReference>
<proteinExistence type="predicted"/>
<comment type="caution">
    <text evidence="1">The sequence shown here is derived from an EMBL/GenBank/DDBJ whole genome shotgun (WGS) entry which is preliminary data.</text>
</comment>
<name>K5EDW2_RHOBT</name>